<dbReference type="RefSeq" id="WP_179516672.1">
    <property type="nucleotide sequence ID" value="NZ_JACCAC010000001.1"/>
</dbReference>
<keyword evidence="1" id="KW-1133">Transmembrane helix</keyword>
<dbReference type="Gene3D" id="1.20.1250.20">
    <property type="entry name" value="MFS general substrate transporter like domains"/>
    <property type="match status" value="1"/>
</dbReference>
<dbReference type="AlphaFoldDB" id="A0A7Y9RS45"/>
<dbReference type="EMBL" id="JACCAC010000001">
    <property type="protein sequence ID" value="NYG53943.1"/>
    <property type="molecule type" value="Genomic_DNA"/>
</dbReference>
<organism evidence="2 3">
    <name type="scientific">Nocardioides perillae</name>
    <dbReference type="NCBI Taxonomy" id="1119534"/>
    <lineage>
        <taxon>Bacteria</taxon>
        <taxon>Bacillati</taxon>
        <taxon>Actinomycetota</taxon>
        <taxon>Actinomycetes</taxon>
        <taxon>Propionibacteriales</taxon>
        <taxon>Nocardioidaceae</taxon>
        <taxon>Nocardioides</taxon>
    </lineage>
</organism>
<proteinExistence type="predicted"/>
<reference evidence="2 3" key="1">
    <citation type="submission" date="2020-07" db="EMBL/GenBank/DDBJ databases">
        <title>Sequencing the genomes of 1000 actinobacteria strains.</title>
        <authorList>
            <person name="Klenk H.-P."/>
        </authorList>
    </citation>
    <scope>NUCLEOTIDE SEQUENCE [LARGE SCALE GENOMIC DNA]</scope>
    <source>
        <strain evidence="2 3">DSM 24552</strain>
    </source>
</reference>
<evidence type="ECO:0000313" key="2">
    <source>
        <dbReference type="EMBL" id="NYG53943.1"/>
    </source>
</evidence>
<feature type="transmembrane region" description="Helical" evidence="1">
    <location>
        <begin position="117"/>
        <end position="140"/>
    </location>
</feature>
<feature type="transmembrane region" description="Helical" evidence="1">
    <location>
        <begin position="65"/>
        <end position="85"/>
    </location>
</feature>
<dbReference type="SUPFAM" id="SSF103473">
    <property type="entry name" value="MFS general substrate transporter"/>
    <property type="match status" value="1"/>
</dbReference>
<name>A0A7Y9RS45_9ACTN</name>
<keyword evidence="3" id="KW-1185">Reference proteome</keyword>
<feature type="transmembrane region" description="Helical" evidence="1">
    <location>
        <begin position="92"/>
        <end position="111"/>
    </location>
</feature>
<keyword evidence="1" id="KW-0472">Membrane</keyword>
<gene>
    <name evidence="2" type="ORF">BJ989_000247</name>
</gene>
<dbReference type="InterPro" id="IPR036259">
    <property type="entry name" value="MFS_trans_sf"/>
</dbReference>
<accession>A0A7Y9RS45</accession>
<protein>
    <submittedName>
        <fullName evidence="2">Putative MFS family arabinose efflux permease</fullName>
    </submittedName>
</protein>
<keyword evidence="1" id="KW-0812">Transmembrane</keyword>
<comment type="caution">
    <text evidence="2">The sequence shown here is derived from an EMBL/GenBank/DDBJ whole genome shotgun (WGS) entry which is preliminary data.</text>
</comment>
<evidence type="ECO:0000256" key="1">
    <source>
        <dbReference type="SAM" id="Phobius"/>
    </source>
</evidence>
<sequence>MRGGPEGLDRVEDRQEPVVGGVGRSALLLPAAAAVLVGAGSALTWTFGPVLLSEAGAVPPDGVGGLWVALGLGGLLGPLAGVLVGRAGLRGGWVLSAAALAVASAGAGLAAAAQEQWAALATTAVFGAGYMATSAVLILWARHAWPPPRGGGDLLALRRPRHRSGRGVGGLRCRP</sequence>
<feature type="transmembrane region" description="Helical" evidence="1">
    <location>
        <begin position="21"/>
        <end position="45"/>
    </location>
</feature>
<evidence type="ECO:0000313" key="3">
    <source>
        <dbReference type="Proteomes" id="UP000544110"/>
    </source>
</evidence>
<dbReference type="Proteomes" id="UP000544110">
    <property type="component" value="Unassembled WGS sequence"/>
</dbReference>